<evidence type="ECO:0000313" key="2">
    <source>
        <dbReference type="EMBL" id="EFX81161.1"/>
    </source>
</evidence>
<protein>
    <recommendedName>
        <fullName evidence="1">Rotamase</fullName>
    </recommendedName>
</protein>
<accession>E9GHA0</accession>
<dbReference type="PhylomeDB" id="E9GHA0"/>
<reference evidence="2 3" key="1">
    <citation type="journal article" date="2011" name="Science">
        <title>The ecoresponsive genome of Daphnia pulex.</title>
        <authorList>
            <person name="Colbourne J.K."/>
            <person name="Pfrender M.E."/>
            <person name="Gilbert D."/>
            <person name="Thomas W.K."/>
            <person name="Tucker A."/>
            <person name="Oakley T.H."/>
            <person name="Tokishita S."/>
            <person name="Aerts A."/>
            <person name="Arnold G.J."/>
            <person name="Basu M.K."/>
            <person name="Bauer D.J."/>
            <person name="Caceres C.E."/>
            <person name="Carmel L."/>
            <person name="Casola C."/>
            <person name="Choi J.H."/>
            <person name="Detter J.C."/>
            <person name="Dong Q."/>
            <person name="Dusheyko S."/>
            <person name="Eads B.D."/>
            <person name="Frohlich T."/>
            <person name="Geiler-Samerotte K.A."/>
            <person name="Gerlach D."/>
            <person name="Hatcher P."/>
            <person name="Jogdeo S."/>
            <person name="Krijgsveld J."/>
            <person name="Kriventseva E.V."/>
            <person name="Kultz D."/>
            <person name="Laforsch C."/>
            <person name="Lindquist E."/>
            <person name="Lopez J."/>
            <person name="Manak J.R."/>
            <person name="Muller J."/>
            <person name="Pangilinan J."/>
            <person name="Patwardhan R.P."/>
            <person name="Pitluck S."/>
            <person name="Pritham E.J."/>
            <person name="Rechtsteiner A."/>
            <person name="Rho M."/>
            <person name="Rogozin I.B."/>
            <person name="Sakarya O."/>
            <person name="Salamov A."/>
            <person name="Schaack S."/>
            <person name="Shapiro H."/>
            <person name="Shiga Y."/>
            <person name="Skalitzky C."/>
            <person name="Smith Z."/>
            <person name="Souvorov A."/>
            <person name="Sung W."/>
            <person name="Tang Z."/>
            <person name="Tsuchiya D."/>
            <person name="Tu H."/>
            <person name="Vos H."/>
            <person name="Wang M."/>
            <person name="Wolf Y.I."/>
            <person name="Yamagata H."/>
            <person name="Yamada T."/>
            <person name="Ye Y."/>
            <person name="Shaw J.R."/>
            <person name="Andrews J."/>
            <person name="Crease T.J."/>
            <person name="Tang H."/>
            <person name="Lucas S.M."/>
            <person name="Robertson H.M."/>
            <person name="Bork P."/>
            <person name="Koonin E.V."/>
            <person name="Zdobnov E.M."/>
            <person name="Grigoriev I.V."/>
            <person name="Lynch M."/>
            <person name="Boore J.L."/>
        </authorList>
    </citation>
    <scope>NUCLEOTIDE SEQUENCE [LARGE SCALE GENOMIC DNA]</scope>
</reference>
<keyword evidence="3" id="KW-1185">Reference proteome</keyword>
<proteinExistence type="predicted"/>
<dbReference type="STRING" id="6669.E9GHA0"/>
<dbReference type="SUPFAM" id="SSF48452">
    <property type="entry name" value="TPR-like"/>
    <property type="match status" value="1"/>
</dbReference>
<dbReference type="EMBL" id="GL732544">
    <property type="protein sequence ID" value="EFX81161.1"/>
    <property type="molecule type" value="Genomic_DNA"/>
</dbReference>
<dbReference type="HOGENOM" id="CLU_1338763_0_0_1"/>
<dbReference type="KEGG" id="dpx:DAPPUDRAFT_303608"/>
<dbReference type="InParanoid" id="E9GHA0"/>
<organism evidence="2 3">
    <name type="scientific">Daphnia pulex</name>
    <name type="common">Water flea</name>
    <dbReference type="NCBI Taxonomy" id="6669"/>
    <lineage>
        <taxon>Eukaryota</taxon>
        <taxon>Metazoa</taxon>
        <taxon>Ecdysozoa</taxon>
        <taxon>Arthropoda</taxon>
        <taxon>Crustacea</taxon>
        <taxon>Branchiopoda</taxon>
        <taxon>Diplostraca</taxon>
        <taxon>Cladocera</taxon>
        <taxon>Anomopoda</taxon>
        <taxon>Daphniidae</taxon>
        <taxon>Daphnia</taxon>
    </lineage>
</organism>
<evidence type="ECO:0000313" key="3">
    <source>
        <dbReference type="Proteomes" id="UP000000305"/>
    </source>
</evidence>
<dbReference type="PANTHER" id="PTHR46512">
    <property type="entry name" value="PEPTIDYLPROLYL ISOMERASE"/>
    <property type="match status" value="1"/>
</dbReference>
<name>E9GHA0_DAPPU</name>
<dbReference type="eggNOG" id="KOG0543">
    <property type="taxonomic scope" value="Eukaryota"/>
</dbReference>
<dbReference type="InterPro" id="IPR050754">
    <property type="entry name" value="FKBP4/5/8-like"/>
</dbReference>
<dbReference type="OrthoDB" id="433738at2759"/>
<sequence length="205" mass="23610">MKRCLLLKALLKFKKQEKLTPAYGFGSAGNEKQALKDEKATEREQLMLAEYQYQAMCCLKLNYFCATRDHCHKALEMDRPKNGKGLFRIMGQALLGIHEPEEAKKHFEAILQFDSNNKAAANQLVICNAKIREQREKDKKLYSSIFNKMAENDRQKALRNKAMDMPEPTQWYNEDSENTTAVELQDYLDSVPCIESEDSEGSDEN</sequence>
<dbReference type="Gene3D" id="1.25.40.10">
    <property type="entry name" value="Tetratricopeptide repeat domain"/>
    <property type="match status" value="1"/>
</dbReference>
<dbReference type="InterPro" id="IPR011990">
    <property type="entry name" value="TPR-like_helical_dom_sf"/>
</dbReference>
<dbReference type="Proteomes" id="UP000000305">
    <property type="component" value="Unassembled WGS sequence"/>
</dbReference>
<evidence type="ECO:0000256" key="1">
    <source>
        <dbReference type="ARBA" id="ARBA00029569"/>
    </source>
</evidence>
<dbReference type="AlphaFoldDB" id="E9GHA0"/>
<dbReference type="PANTHER" id="PTHR46512:SF9">
    <property type="entry name" value="PEPTIDYLPROLYL ISOMERASE"/>
    <property type="match status" value="1"/>
</dbReference>
<gene>
    <name evidence="2" type="ORF">DAPPUDRAFT_303608</name>
</gene>